<feature type="region of interest" description="Disordered" evidence="2">
    <location>
        <begin position="82"/>
        <end position="129"/>
    </location>
</feature>
<protein>
    <submittedName>
        <fullName evidence="3">Uncharacterized protein</fullName>
    </submittedName>
</protein>
<keyword evidence="1" id="KW-0175">Coiled coil</keyword>
<dbReference type="EMBL" id="JAPZBQ010000002">
    <property type="protein sequence ID" value="KAJ5346116.1"/>
    <property type="molecule type" value="Genomic_DNA"/>
</dbReference>
<evidence type="ECO:0000256" key="2">
    <source>
        <dbReference type="SAM" id="MobiDB-lite"/>
    </source>
</evidence>
<evidence type="ECO:0000313" key="4">
    <source>
        <dbReference type="Proteomes" id="UP001147695"/>
    </source>
</evidence>
<accession>A0A9W9QUX4</accession>
<feature type="coiled-coil region" evidence="1">
    <location>
        <begin position="40"/>
        <end position="74"/>
    </location>
</feature>
<feature type="coiled-coil region" evidence="1">
    <location>
        <begin position="148"/>
        <end position="228"/>
    </location>
</feature>
<organism evidence="3 4">
    <name type="scientific">Penicillium brevicompactum</name>
    <dbReference type="NCBI Taxonomy" id="5074"/>
    <lineage>
        <taxon>Eukaryota</taxon>
        <taxon>Fungi</taxon>
        <taxon>Dikarya</taxon>
        <taxon>Ascomycota</taxon>
        <taxon>Pezizomycotina</taxon>
        <taxon>Eurotiomycetes</taxon>
        <taxon>Eurotiomycetidae</taxon>
        <taxon>Eurotiales</taxon>
        <taxon>Aspergillaceae</taxon>
        <taxon>Penicillium</taxon>
    </lineage>
</organism>
<evidence type="ECO:0000313" key="3">
    <source>
        <dbReference type="EMBL" id="KAJ5346116.1"/>
    </source>
</evidence>
<feature type="region of interest" description="Disordered" evidence="2">
    <location>
        <begin position="274"/>
        <end position="314"/>
    </location>
</feature>
<dbReference type="Proteomes" id="UP001147695">
    <property type="component" value="Unassembled WGS sequence"/>
</dbReference>
<reference evidence="3" key="1">
    <citation type="submission" date="2022-12" db="EMBL/GenBank/DDBJ databases">
        <authorList>
            <person name="Petersen C."/>
        </authorList>
    </citation>
    <scope>NUCLEOTIDE SEQUENCE</scope>
    <source>
        <strain evidence="3">IBT 35673</strain>
    </source>
</reference>
<evidence type="ECO:0000256" key="1">
    <source>
        <dbReference type="SAM" id="Coils"/>
    </source>
</evidence>
<name>A0A9W9QUX4_PENBR</name>
<dbReference type="AlphaFoldDB" id="A0A9W9QUX4"/>
<proteinExistence type="predicted"/>
<feature type="compositionally biased region" description="Basic and acidic residues" evidence="2">
    <location>
        <begin position="82"/>
        <end position="97"/>
    </location>
</feature>
<reference evidence="3" key="2">
    <citation type="journal article" date="2023" name="IMA Fungus">
        <title>Comparative genomic study of the Penicillium genus elucidates a diverse pangenome and 15 lateral gene transfer events.</title>
        <authorList>
            <person name="Petersen C."/>
            <person name="Sorensen T."/>
            <person name="Nielsen M.R."/>
            <person name="Sondergaard T.E."/>
            <person name="Sorensen J.L."/>
            <person name="Fitzpatrick D.A."/>
            <person name="Frisvad J.C."/>
            <person name="Nielsen K.L."/>
        </authorList>
    </citation>
    <scope>NUCLEOTIDE SEQUENCE</scope>
    <source>
        <strain evidence="3">IBT 35673</strain>
    </source>
</reference>
<comment type="caution">
    <text evidence="3">The sequence shown here is derived from an EMBL/GenBank/DDBJ whole genome shotgun (WGS) entry which is preliminary data.</text>
</comment>
<gene>
    <name evidence="3" type="ORF">N7452_004120</name>
</gene>
<sequence length="314" mass="35626">MKAQDFSEGIVDGSFTAEICELKATNSRIEEELGRTRSRLDDCLRECQTLRSEANELRHHIQVLQSQNKTLHDELVQREWNHKPSGEQTGHRSDEVQLRAVPSCDSVRSTASRSKDERNPLKPVTRSHKYTASCITKKPGRKHVKATHRKCLQMMSNIEEEIQKAQEERDKERRNHCRLLEQLETEKAEENSKLQLALTARDTALAESQRVEREVFELQQQLESTNAALQDQLPWNDIQLVLDQAHGDLVSTTTRFWNTVDALQNRRLASYLPGSGGGVAPQGHDFPLGFSESNVPLLDQQEPSATKQNGSLEG</sequence>
<feature type="compositionally biased region" description="Polar residues" evidence="2">
    <location>
        <begin position="301"/>
        <end position="314"/>
    </location>
</feature>